<keyword evidence="3" id="KW-1185">Reference proteome</keyword>
<protein>
    <submittedName>
        <fullName evidence="2">Uncharacterized protein</fullName>
    </submittedName>
</protein>
<dbReference type="AlphaFoldDB" id="A0A6S7FLE9"/>
<feature type="region of interest" description="Disordered" evidence="1">
    <location>
        <begin position="194"/>
        <end position="227"/>
    </location>
</feature>
<dbReference type="EMBL" id="CACRXK020000084">
    <property type="protein sequence ID" value="CAB3978022.1"/>
    <property type="molecule type" value="Genomic_DNA"/>
</dbReference>
<evidence type="ECO:0000256" key="1">
    <source>
        <dbReference type="SAM" id="MobiDB-lite"/>
    </source>
</evidence>
<comment type="caution">
    <text evidence="2">The sequence shown here is derived from an EMBL/GenBank/DDBJ whole genome shotgun (WGS) entry which is preliminary data.</text>
</comment>
<proteinExistence type="predicted"/>
<accession>A0A6S7FLE9</accession>
<organism evidence="2 3">
    <name type="scientific">Paramuricea clavata</name>
    <name type="common">Red gorgonian</name>
    <name type="synonym">Violescent sea-whip</name>
    <dbReference type="NCBI Taxonomy" id="317549"/>
    <lineage>
        <taxon>Eukaryota</taxon>
        <taxon>Metazoa</taxon>
        <taxon>Cnidaria</taxon>
        <taxon>Anthozoa</taxon>
        <taxon>Octocorallia</taxon>
        <taxon>Malacalcyonacea</taxon>
        <taxon>Plexauridae</taxon>
        <taxon>Paramuricea</taxon>
    </lineage>
</organism>
<reference evidence="2" key="1">
    <citation type="submission" date="2020-04" db="EMBL/GenBank/DDBJ databases">
        <authorList>
            <person name="Alioto T."/>
            <person name="Alioto T."/>
            <person name="Gomez Garrido J."/>
        </authorList>
    </citation>
    <scope>NUCLEOTIDE SEQUENCE</scope>
    <source>
        <strain evidence="2">A484AB</strain>
    </source>
</reference>
<gene>
    <name evidence="2" type="ORF">PACLA_8A037767</name>
</gene>
<evidence type="ECO:0000313" key="2">
    <source>
        <dbReference type="EMBL" id="CAB3978022.1"/>
    </source>
</evidence>
<sequence length="303" mass="34603">MADEQKIKIYKREQTLLEKVLGTYENGKTKLVLMKKWSKKCALAVGHLSQDGVKYIYDTGIELSYDEMEQLADHLPMMTKSDKDKNYAELGTSQDSYGNEYRTIITRSEYAGLKICKLKKTQKPVDFGTTTTTVDSPDPAPASLTTSPPVESVWQECFDKFYINKNDDWKKLADIICDFCYEAYGILNPSSGLDVVPPTPPTVEQKQVDGPKKRKRDPTTKGGVKKTKKVVVEEDSDKSEMKRVIAAIVSHMPGKNTAVDTVLKHHEKIKQTYDYDDYLNFARANEPLINYYWHCVQIRFKNE</sequence>
<name>A0A6S7FLE9_PARCT</name>
<evidence type="ECO:0000313" key="3">
    <source>
        <dbReference type="Proteomes" id="UP001152795"/>
    </source>
</evidence>
<dbReference type="Proteomes" id="UP001152795">
    <property type="component" value="Unassembled WGS sequence"/>
</dbReference>